<evidence type="ECO:0000256" key="9">
    <source>
        <dbReference type="ARBA" id="ARBA00029829"/>
    </source>
</evidence>
<keyword evidence="4" id="KW-0812">Transmembrane</keyword>
<feature type="region of interest" description="Disordered" evidence="12">
    <location>
        <begin position="245"/>
        <end position="264"/>
    </location>
</feature>
<feature type="domain" description="Anti-sigma K factor RskA C-terminal" evidence="13">
    <location>
        <begin position="95"/>
        <end position="257"/>
    </location>
</feature>
<comment type="subcellular location">
    <subcellularLocation>
        <location evidence="2">Cell membrane</location>
    </subcellularLocation>
    <subcellularLocation>
        <location evidence="1">Membrane</location>
        <topology evidence="1">Single-pass membrane protein</topology>
    </subcellularLocation>
</comment>
<protein>
    <recommendedName>
        <fullName evidence="8">Anti-sigma-W factor RsiW</fullName>
    </recommendedName>
    <alternativeName>
        <fullName evidence="10">Regulator of SigK</fullName>
    </alternativeName>
    <alternativeName>
        <fullName evidence="9">Sigma-K anti-sigma factor RskA</fullName>
    </alternativeName>
</protein>
<comment type="similarity">
    <text evidence="7">Belongs to the zinc-associated anti-sigma factor (ZAS) superfamily. Anti-sigma-W factor family.</text>
</comment>
<evidence type="ECO:0000256" key="10">
    <source>
        <dbReference type="ARBA" id="ARBA00030803"/>
    </source>
</evidence>
<dbReference type="GO" id="GO:0005886">
    <property type="term" value="C:plasma membrane"/>
    <property type="evidence" value="ECO:0007669"/>
    <property type="project" value="UniProtKB-SubCell"/>
</dbReference>
<dbReference type="Proteomes" id="UP000660110">
    <property type="component" value="Unassembled WGS sequence"/>
</dbReference>
<evidence type="ECO:0000313" key="15">
    <source>
        <dbReference type="EMBL" id="GGF14632.1"/>
    </source>
</evidence>
<dbReference type="Pfam" id="PF10099">
    <property type="entry name" value="RskA_C"/>
    <property type="match status" value="1"/>
</dbReference>
<comment type="caution">
    <text evidence="15">The sequence shown here is derived from an EMBL/GenBank/DDBJ whole genome shotgun (WGS) entry which is preliminary data.</text>
</comment>
<dbReference type="Pfam" id="PF13490">
    <property type="entry name" value="zf-HC2"/>
    <property type="match status" value="1"/>
</dbReference>
<gene>
    <name evidence="15" type="ORF">GCM10010954_11560</name>
</gene>
<evidence type="ECO:0000256" key="4">
    <source>
        <dbReference type="ARBA" id="ARBA00022692"/>
    </source>
</evidence>
<dbReference type="PANTHER" id="PTHR37461">
    <property type="entry name" value="ANTI-SIGMA-K FACTOR RSKA"/>
    <property type="match status" value="1"/>
</dbReference>
<accession>A0A917B2V5</accession>
<dbReference type="InterPro" id="IPR041916">
    <property type="entry name" value="Anti_sigma_zinc_sf"/>
</dbReference>
<evidence type="ECO:0000259" key="13">
    <source>
        <dbReference type="Pfam" id="PF10099"/>
    </source>
</evidence>
<evidence type="ECO:0000256" key="6">
    <source>
        <dbReference type="ARBA" id="ARBA00023136"/>
    </source>
</evidence>
<evidence type="ECO:0000256" key="7">
    <source>
        <dbReference type="ARBA" id="ARBA00024353"/>
    </source>
</evidence>
<keyword evidence="16" id="KW-1185">Reference proteome</keyword>
<feature type="coiled-coil region" evidence="11">
    <location>
        <begin position="117"/>
        <end position="147"/>
    </location>
</feature>
<keyword evidence="3" id="KW-1003">Cell membrane</keyword>
<name>A0A917B2V5_HALAA</name>
<reference evidence="15" key="2">
    <citation type="submission" date="2020-09" db="EMBL/GenBank/DDBJ databases">
        <authorList>
            <person name="Sun Q."/>
            <person name="Zhou Y."/>
        </authorList>
    </citation>
    <scope>NUCLEOTIDE SEQUENCE</scope>
    <source>
        <strain evidence="15">CGMCC 1.12153</strain>
    </source>
</reference>
<proteinExistence type="inferred from homology"/>
<dbReference type="Gene3D" id="1.10.10.1320">
    <property type="entry name" value="Anti-sigma factor, zinc-finger domain"/>
    <property type="match status" value="1"/>
</dbReference>
<dbReference type="PANTHER" id="PTHR37461:SF1">
    <property type="entry name" value="ANTI-SIGMA-K FACTOR RSKA"/>
    <property type="match status" value="1"/>
</dbReference>
<dbReference type="GO" id="GO:0016989">
    <property type="term" value="F:sigma factor antagonist activity"/>
    <property type="evidence" value="ECO:0007669"/>
    <property type="project" value="TreeGrafter"/>
</dbReference>
<keyword evidence="11" id="KW-0175">Coiled coil</keyword>
<evidence type="ECO:0000256" key="11">
    <source>
        <dbReference type="SAM" id="Coils"/>
    </source>
</evidence>
<evidence type="ECO:0000256" key="8">
    <source>
        <dbReference type="ARBA" id="ARBA00024438"/>
    </source>
</evidence>
<dbReference type="GO" id="GO:0006417">
    <property type="term" value="P:regulation of translation"/>
    <property type="evidence" value="ECO:0007669"/>
    <property type="project" value="TreeGrafter"/>
</dbReference>
<dbReference type="AlphaFoldDB" id="A0A917B2V5"/>
<keyword evidence="5" id="KW-1133">Transmembrane helix</keyword>
<dbReference type="InterPro" id="IPR027383">
    <property type="entry name" value="Znf_put"/>
</dbReference>
<dbReference type="InterPro" id="IPR018764">
    <property type="entry name" value="RskA_C"/>
</dbReference>
<sequence>MKDHKCEWVLDYINDQLTEEERIEFEQHLKECAECREEVNEIEGMMADVSSHIEEVDPPEGMKERVLHQVFAEETSETNTVTPSKKSFAPLSKVWTGALAAGLLLSIGANVLLGTQLQQLSSDNENLESTLSDIQVALSELEDEQNRNELATASPFERASLSPTEEFGGGGLATMTQRETGYELLVQVQEMEELEEDQVYQVWLIEGQNPVPAGAFVTDDQGNGAVTFEMNEEDDQSWDAIAVTKEPQPNNEQPEGDIVLQAEL</sequence>
<evidence type="ECO:0000313" key="16">
    <source>
        <dbReference type="Proteomes" id="UP000660110"/>
    </source>
</evidence>
<evidence type="ECO:0000256" key="1">
    <source>
        <dbReference type="ARBA" id="ARBA00004167"/>
    </source>
</evidence>
<evidence type="ECO:0000259" key="14">
    <source>
        <dbReference type="Pfam" id="PF13490"/>
    </source>
</evidence>
<evidence type="ECO:0000256" key="12">
    <source>
        <dbReference type="SAM" id="MobiDB-lite"/>
    </source>
</evidence>
<organism evidence="15 16">
    <name type="scientific">Halobacillus andaensis</name>
    <dbReference type="NCBI Taxonomy" id="1176239"/>
    <lineage>
        <taxon>Bacteria</taxon>
        <taxon>Bacillati</taxon>
        <taxon>Bacillota</taxon>
        <taxon>Bacilli</taxon>
        <taxon>Bacillales</taxon>
        <taxon>Bacillaceae</taxon>
        <taxon>Halobacillus</taxon>
    </lineage>
</organism>
<dbReference type="EMBL" id="BMEL01000001">
    <property type="protein sequence ID" value="GGF14632.1"/>
    <property type="molecule type" value="Genomic_DNA"/>
</dbReference>
<reference evidence="15" key="1">
    <citation type="journal article" date="2014" name="Int. J. Syst. Evol. Microbiol.">
        <title>Complete genome sequence of Corynebacterium casei LMG S-19264T (=DSM 44701T), isolated from a smear-ripened cheese.</title>
        <authorList>
            <consortium name="US DOE Joint Genome Institute (JGI-PGF)"/>
            <person name="Walter F."/>
            <person name="Albersmeier A."/>
            <person name="Kalinowski J."/>
            <person name="Ruckert C."/>
        </authorList>
    </citation>
    <scope>NUCLEOTIDE SEQUENCE</scope>
    <source>
        <strain evidence="15">CGMCC 1.12153</strain>
    </source>
</reference>
<evidence type="ECO:0000256" key="5">
    <source>
        <dbReference type="ARBA" id="ARBA00022989"/>
    </source>
</evidence>
<keyword evidence="6" id="KW-0472">Membrane</keyword>
<dbReference type="InterPro" id="IPR051474">
    <property type="entry name" value="Anti-sigma-K/W_factor"/>
</dbReference>
<evidence type="ECO:0000256" key="3">
    <source>
        <dbReference type="ARBA" id="ARBA00022475"/>
    </source>
</evidence>
<feature type="domain" description="Putative zinc-finger" evidence="14">
    <location>
        <begin position="9"/>
        <end position="36"/>
    </location>
</feature>
<dbReference type="RefSeq" id="WP_188376828.1">
    <property type="nucleotide sequence ID" value="NZ_BMEL01000001.1"/>
</dbReference>
<evidence type="ECO:0000256" key="2">
    <source>
        <dbReference type="ARBA" id="ARBA00004236"/>
    </source>
</evidence>